<dbReference type="InterPro" id="IPR023186">
    <property type="entry name" value="IUNH"/>
</dbReference>
<dbReference type="InterPro" id="IPR001910">
    <property type="entry name" value="Inosine/uridine_hydrolase_dom"/>
</dbReference>
<evidence type="ECO:0000313" key="4">
    <source>
        <dbReference type="EMBL" id="KAA9000691.1"/>
    </source>
</evidence>
<dbReference type="GO" id="GO:0008477">
    <property type="term" value="F:purine nucleosidase activity"/>
    <property type="evidence" value="ECO:0007669"/>
    <property type="project" value="TreeGrafter"/>
</dbReference>
<gene>
    <name evidence="4" type="ORF">FJU30_10785</name>
</gene>
<organism evidence="4 5">
    <name type="scientific">Affinibrenneria salicis</name>
    <dbReference type="NCBI Taxonomy" id="2590031"/>
    <lineage>
        <taxon>Bacteria</taxon>
        <taxon>Pseudomonadati</taxon>
        <taxon>Pseudomonadota</taxon>
        <taxon>Gammaproteobacteria</taxon>
        <taxon>Enterobacterales</taxon>
        <taxon>Pectobacteriaceae</taxon>
        <taxon>Affinibrenneria</taxon>
    </lineage>
</organism>
<dbReference type="RefSeq" id="WP_150434958.1">
    <property type="nucleotide sequence ID" value="NZ_VYKJ01000004.1"/>
</dbReference>
<dbReference type="AlphaFoldDB" id="A0A5J5G200"/>
<keyword evidence="2" id="KW-0326">Glycosidase</keyword>
<keyword evidence="5" id="KW-1185">Reference proteome</keyword>
<comment type="caution">
    <text evidence="4">The sequence shown here is derived from an EMBL/GenBank/DDBJ whole genome shotgun (WGS) entry which is preliminary data.</text>
</comment>
<evidence type="ECO:0000259" key="3">
    <source>
        <dbReference type="Pfam" id="PF01156"/>
    </source>
</evidence>
<dbReference type="SUPFAM" id="SSF53590">
    <property type="entry name" value="Nucleoside hydrolase"/>
    <property type="match status" value="1"/>
</dbReference>
<dbReference type="InterPro" id="IPR036452">
    <property type="entry name" value="Ribo_hydro-like"/>
</dbReference>
<sequence>MAKKIILDCDPGHDDAIAMLLAHGNPDIELLAVTTVVGNQTLEKVTRNALAVARIANITGVPFAAGCARPLLRQVETAPDIHGDSGLDGPVLPEPLISVDARHAVTLIIDTIMSHPPQTITLVPTAGLTNIALAARLEPRIVGRVKEVVLMGGGYHVGNWSAVAEFNIKIDPEAAHIVFNEKWPLTMVGLDLTHQALATPEVVEKIAALGTKPAQFVLELLEFFGKMYKNAQGFEYPPVHDPCAVARVIDPGVMTVRKVPIDIELTGALTLGMTVADFREPAPADCHTQVAVKLDHARFWDLIVDALRRIGDVQP</sequence>
<evidence type="ECO:0000256" key="2">
    <source>
        <dbReference type="ARBA" id="ARBA00023295"/>
    </source>
</evidence>
<dbReference type="OrthoDB" id="9797882at2"/>
<dbReference type="Pfam" id="PF01156">
    <property type="entry name" value="IU_nuc_hydro"/>
    <property type="match status" value="1"/>
</dbReference>
<dbReference type="EMBL" id="VYKJ01000004">
    <property type="protein sequence ID" value="KAA9000691.1"/>
    <property type="molecule type" value="Genomic_DNA"/>
</dbReference>
<reference evidence="4 5" key="1">
    <citation type="submission" date="2019-09" db="EMBL/GenBank/DDBJ databases">
        <authorList>
            <person name="Li Y."/>
        </authorList>
    </citation>
    <scope>NUCLEOTIDE SEQUENCE [LARGE SCALE GENOMIC DNA]</scope>
    <source>
        <strain evidence="4 5">L3-3HA</strain>
    </source>
</reference>
<dbReference type="PANTHER" id="PTHR12304">
    <property type="entry name" value="INOSINE-URIDINE PREFERRING NUCLEOSIDE HYDROLASE"/>
    <property type="match status" value="1"/>
</dbReference>
<protein>
    <submittedName>
        <fullName evidence="4">Nucleoside hydrolase</fullName>
    </submittedName>
</protein>
<dbReference type="InterPro" id="IPR015910">
    <property type="entry name" value="I/U_nuclsd_hydro_CS"/>
</dbReference>
<evidence type="ECO:0000256" key="1">
    <source>
        <dbReference type="ARBA" id="ARBA00022801"/>
    </source>
</evidence>
<feature type="domain" description="Inosine/uridine-preferring nucleoside hydrolase" evidence="3">
    <location>
        <begin position="5"/>
        <end position="301"/>
    </location>
</feature>
<keyword evidence="1 4" id="KW-0378">Hydrolase</keyword>
<dbReference type="PANTHER" id="PTHR12304:SF4">
    <property type="entry name" value="URIDINE NUCLEOSIDASE"/>
    <property type="match status" value="1"/>
</dbReference>
<dbReference type="PROSITE" id="PS01247">
    <property type="entry name" value="IUNH"/>
    <property type="match status" value="1"/>
</dbReference>
<dbReference type="GO" id="GO:0005829">
    <property type="term" value="C:cytosol"/>
    <property type="evidence" value="ECO:0007669"/>
    <property type="project" value="TreeGrafter"/>
</dbReference>
<dbReference type="Proteomes" id="UP000335415">
    <property type="component" value="Unassembled WGS sequence"/>
</dbReference>
<proteinExistence type="predicted"/>
<dbReference type="GO" id="GO:0006152">
    <property type="term" value="P:purine nucleoside catabolic process"/>
    <property type="evidence" value="ECO:0007669"/>
    <property type="project" value="TreeGrafter"/>
</dbReference>
<name>A0A5J5G200_9GAMM</name>
<dbReference type="Gene3D" id="3.90.245.10">
    <property type="entry name" value="Ribonucleoside hydrolase-like"/>
    <property type="match status" value="1"/>
</dbReference>
<accession>A0A5J5G200</accession>
<dbReference type="CDD" id="cd02651">
    <property type="entry name" value="nuc_hydro_IU_UC_XIUA"/>
    <property type="match status" value="1"/>
</dbReference>
<dbReference type="GO" id="GO:0045437">
    <property type="term" value="F:uridine nucleosidase activity"/>
    <property type="evidence" value="ECO:0007669"/>
    <property type="project" value="UniProtKB-ARBA"/>
</dbReference>
<evidence type="ECO:0000313" key="5">
    <source>
        <dbReference type="Proteomes" id="UP000335415"/>
    </source>
</evidence>